<evidence type="ECO:0000256" key="1">
    <source>
        <dbReference type="SAM" id="MobiDB-lite"/>
    </source>
</evidence>
<dbReference type="OrthoDB" id="6161934at2759"/>
<dbReference type="Gene3D" id="2.60.40.10">
    <property type="entry name" value="Immunoglobulins"/>
    <property type="match status" value="1"/>
</dbReference>
<dbReference type="EMBL" id="CACVKT020005897">
    <property type="protein sequence ID" value="CAC5398337.1"/>
    <property type="molecule type" value="Genomic_DNA"/>
</dbReference>
<dbReference type="InterPro" id="IPR013783">
    <property type="entry name" value="Ig-like_fold"/>
</dbReference>
<gene>
    <name evidence="4" type="ORF">MCOR_32716</name>
</gene>
<dbReference type="PROSITE" id="PS50853">
    <property type="entry name" value="FN3"/>
    <property type="match status" value="1"/>
</dbReference>
<keyword evidence="2" id="KW-1133">Transmembrane helix</keyword>
<keyword evidence="5" id="KW-1185">Reference proteome</keyword>
<organism evidence="4 5">
    <name type="scientific">Mytilus coruscus</name>
    <name type="common">Sea mussel</name>
    <dbReference type="NCBI Taxonomy" id="42192"/>
    <lineage>
        <taxon>Eukaryota</taxon>
        <taxon>Metazoa</taxon>
        <taxon>Spiralia</taxon>
        <taxon>Lophotrochozoa</taxon>
        <taxon>Mollusca</taxon>
        <taxon>Bivalvia</taxon>
        <taxon>Autobranchia</taxon>
        <taxon>Pteriomorphia</taxon>
        <taxon>Mytilida</taxon>
        <taxon>Mytiloidea</taxon>
        <taxon>Mytilidae</taxon>
        <taxon>Mytilinae</taxon>
        <taxon>Mytilus</taxon>
    </lineage>
</organism>
<keyword evidence="2" id="KW-0472">Membrane</keyword>
<sequence>MNRTLALSAYTYTIIDTGKIYKVFYKDDKKTYVSSIYSASLHQDVIWSMKQHEGSVYVGTDTKVQQINVINCEQYRRIDSCVKDPHCAWINKTNLLPETEFNIKCRPLTYIQEHQLTNKEGVYTHINYNLSMDNPYTGPPDKPKHFQVIKTTVDTIYLQWLPGNKKGYDQTFVFDYQIESASSWSTQEYNPVVSDKNIQTYQLTGLANGVVYRIRMSAKNIIGSSQHTATISISTASTGSDSLINNIPFVITISVLVIVLIVLVLLVMCCKLYYERKTRKPNDNQVDTGVQNKGKPLNGEVDFRIEDEKKSNNLKQIKNVEERIRRCQLENILCDKCRNSDDIKLYIKHHEKPMKIKKSKKRLRKMRKEFNGSTRIKPTTLRRYVHTDASDDAVQDVVKAVHKAAVQKTVKKNQKLDDFDKGVVRRTIYDLHKKSQSLTMPSLQEALKKKDIDVSISTVLQECVKPKICVGEGGHRSHENDISSHLDPDSRVPNTSSNKSEISAWLEKSIVQYDKKMKKAELLDLVKQHKPLPRGRRNDVENDNDFEDSVSDTINDDDEILCNTCGSTEPPKPIQKDKYISWFHCDACDQWVHNRCCTKPALAKNVCLRCFSIFNHRNLSEPLISPLEEMEQ</sequence>
<evidence type="ECO:0000313" key="5">
    <source>
        <dbReference type="Proteomes" id="UP000507470"/>
    </source>
</evidence>
<keyword evidence="2" id="KW-0812">Transmembrane</keyword>
<proteinExistence type="predicted"/>
<evidence type="ECO:0000259" key="3">
    <source>
        <dbReference type="PROSITE" id="PS50853"/>
    </source>
</evidence>
<reference evidence="4 5" key="1">
    <citation type="submission" date="2020-06" db="EMBL/GenBank/DDBJ databases">
        <authorList>
            <person name="Li R."/>
            <person name="Bekaert M."/>
        </authorList>
    </citation>
    <scope>NUCLEOTIDE SEQUENCE [LARGE SCALE GENOMIC DNA]</scope>
    <source>
        <strain evidence="5">wild</strain>
    </source>
</reference>
<dbReference type="InterPro" id="IPR003961">
    <property type="entry name" value="FN3_dom"/>
</dbReference>
<dbReference type="SUPFAM" id="SSF49265">
    <property type="entry name" value="Fibronectin type III"/>
    <property type="match status" value="1"/>
</dbReference>
<dbReference type="CDD" id="cd00063">
    <property type="entry name" value="FN3"/>
    <property type="match status" value="1"/>
</dbReference>
<feature type="compositionally biased region" description="Basic and acidic residues" evidence="1">
    <location>
        <begin position="473"/>
        <end position="490"/>
    </location>
</feature>
<dbReference type="InterPro" id="IPR036116">
    <property type="entry name" value="FN3_sf"/>
</dbReference>
<dbReference type="AlphaFoldDB" id="A0A6J8CSN9"/>
<feature type="transmembrane region" description="Helical" evidence="2">
    <location>
        <begin position="249"/>
        <end position="274"/>
    </location>
</feature>
<feature type="region of interest" description="Disordered" evidence="1">
    <location>
        <begin position="472"/>
        <end position="498"/>
    </location>
</feature>
<dbReference type="SMART" id="SM00060">
    <property type="entry name" value="FN3"/>
    <property type="match status" value="1"/>
</dbReference>
<evidence type="ECO:0000313" key="4">
    <source>
        <dbReference type="EMBL" id="CAC5398337.1"/>
    </source>
</evidence>
<dbReference type="Proteomes" id="UP000507470">
    <property type="component" value="Unassembled WGS sequence"/>
</dbReference>
<accession>A0A6J8CSN9</accession>
<name>A0A6J8CSN9_MYTCO</name>
<protein>
    <recommendedName>
        <fullName evidence="3">Fibronectin type-III domain-containing protein</fullName>
    </recommendedName>
</protein>
<feature type="domain" description="Fibronectin type-III" evidence="3">
    <location>
        <begin position="142"/>
        <end position="238"/>
    </location>
</feature>
<evidence type="ECO:0000256" key="2">
    <source>
        <dbReference type="SAM" id="Phobius"/>
    </source>
</evidence>